<keyword evidence="3" id="KW-1185">Reference proteome</keyword>
<evidence type="ECO:0000313" key="3">
    <source>
        <dbReference type="Proteomes" id="UP001521222"/>
    </source>
</evidence>
<evidence type="ECO:0008006" key="4">
    <source>
        <dbReference type="Google" id="ProtNLM"/>
    </source>
</evidence>
<proteinExistence type="inferred from homology"/>
<dbReference type="Gene3D" id="3.90.1300.10">
    <property type="entry name" value="Amidase signature (AS) domain"/>
    <property type="match status" value="1"/>
</dbReference>
<name>A0ABR3R2S4_9PLEO</name>
<evidence type="ECO:0000256" key="1">
    <source>
        <dbReference type="ARBA" id="ARBA00009199"/>
    </source>
</evidence>
<gene>
    <name evidence="2" type="ORF">SLS59_006956</name>
</gene>
<evidence type="ECO:0000313" key="2">
    <source>
        <dbReference type="EMBL" id="KAL1598272.1"/>
    </source>
</evidence>
<sequence length="130" mass="14678">MRIVTEAILHQGYEVIKWQPPSHRIGTDLLFQILGSTAGKSVRDAINASGETPMPQLSDLFARESEPLSTEEFWKLCQRRDEYVRNYHKYWKSTSKLTRSGRNVDGVILPVAAHAAAPEGLFKHYGASIH</sequence>
<reference evidence="2 3" key="1">
    <citation type="submission" date="2024-02" db="EMBL/GenBank/DDBJ databases">
        <title>De novo assembly and annotation of 12 fungi associated with fruit tree decline syndrome in Ontario, Canada.</title>
        <authorList>
            <person name="Sulman M."/>
            <person name="Ellouze W."/>
            <person name="Ilyukhin E."/>
        </authorList>
    </citation>
    <scope>NUCLEOTIDE SEQUENCE [LARGE SCALE GENOMIC DNA]</scope>
    <source>
        <strain evidence="2 3">M97-236</strain>
    </source>
</reference>
<dbReference type="PANTHER" id="PTHR46072:SF2">
    <property type="entry name" value="AMIDASE (EUROFUNG)"/>
    <property type="match status" value="1"/>
</dbReference>
<comment type="similarity">
    <text evidence="1">Belongs to the amidase family.</text>
</comment>
<organism evidence="2 3">
    <name type="scientific">Nothophoma quercina</name>
    <dbReference type="NCBI Taxonomy" id="749835"/>
    <lineage>
        <taxon>Eukaryota</taxon>
        <taxon>Fungi</taxon>
        <taxon>Dikarya</taxon>
        <taxon>Ascomycota</taxon>
        <taxon>Pezizomycotina</taxon>
        <taxon>Dothideomycetes</taxon>
        <taxon>Pleosporomycetidae</taxon>
        <taxon>Pleosporales</taxon>
        <taxon>Pleosporineae</taxon>
        <taxon>Didymellaceae</taxon>
        <taxon>Nothophoma</taxon>
    </lineage>
</organism>
<dbReference type="Proteomes" id="UP001521222">
    <property type="component" value="Unassembled WGS sequence"/>
</dbReference>
<comment type="caution">
    <text evidence="2">The sequence shown here is derived from an EMBL/GenBank/DDBJ whole genome shotgun (WGS) entry which is preliminary data.</text>
</comment>
<dbReference type="InterPro" id="IPR036928">
    <property type="entry name" value="AS_sf"/>
</dbReference>
<dbReference type="SUPFAM" id="SSF75304">
    <property type="entry name" value="Amidase signature (AS) enzymes"/>
    <property type="match status" value="1"/>
</dbReference>
<protein>
    <recommendedName>
        <fullName evidence="4">Amidase domain-containing protein</fullName>
    </recommendedName>
</protein>
<dbReference type="EMBL" id="JAKIXB020000023">
    <property type="protein sequence ID" value="KAL1598272.1"/>
    <property type="molecule type" value="Genomic_DNA"/>
</dbReference>
<accession>A0ABR3R2S4</accession>
<dbReference type="PANTHER" id="PTHR46072">
    <property type="entry name" value="AMIDASE-RELATED-RELATED"/>
    <property type="match status" value="1"/>
</dbReference>